<dbReference type="RefSeq" id="WP_115557669.1">
    <property type="nucleotide sequence ID" value="NZ_CP031376.1"/>
</dbReference>
<dbReference type="Proteomes" id="UP000254792">
    <property type="component" value="Chromosome"/>
</dbReference>
<gene>
    <name evidence="3" type="ORF">SALLE_v1c00640</name>
</gene>
<dbReference type="InterPro" id="IPR020569">
    <property type="entry name" value="UPF0029_Impact_CS"/>
</dbReference>
<dbReference type="InterPro" id="IPR036956">
    <property type="entry name" value="Impact_N_sf"/>
</dbReference>
<dbReference type="PANTHER" id="PTHR16301:SF20">
    <property type="entry name" value="IMPACT FAMILY MEMBER YIGZ"/>
    <property type="match status" value="1"/>
</dbReference>
<reference evidence="3 4" key="1">
    <citation type="submission" date="2018-07" db="EMBL/GenBank/DDBJ databases">
        <title>Complete genome sequence of Spiroplasma alleghenense PLHS-1 (ATCC 51752).</title>
        <authorList>
            <person name="Chou L."/>
            <person name="Lee T.-Y."/>
            <person name="Tsai Y.-M."/>
            <person name="Kuo C.-H."/>
        </authorList>
    </citation>
    <scope>NUCLEOTIDE SEQUENCE [LARGE SCALE GENOMIC DNA]</scope>
    <source>
        <strain evidence="3 4">PLHS-1</strain>
    </source>
</reference>
<protein>
    <recommendedName>
        <fullName evidence="2">Impact N-terminal domain-containing protein</fullName>
    </recommendedName>
</protein>
<name>A0A345Z2B1_9MOLU</name>
<dbReference type="InterPro" id="IPR020568">
    <property type="entry name" value="Ribosomal_Su5_D2-typ_SF"/>
</dbReference>
<comment type="similarity">
    <text evidence="1">Belongs to the IMPACT family.</text>
</comment>
<evidence type="ECO:0000259" key="2">
    <source>
        <dbReference type="Pfam" id="PF01205"/>
    </source>
</evidence>
<dbReference type="InterPro" id="IPR023582">
    <property type="entry name" value="Impact"/>
</dbReference>
<dbReference type="KEGG" id="salx:SALLE_v1c00640"/>
<dbReference type="OrthoDB" id="9813771at2"/>
<dbReference type="AlphaFoldDB" id="A0A345Z2B1"/>
<sequence length="196" mass="22043">MKTIANTIFREDYEIKKSKFKVTISRVDSKAAVEKFLKENSDPKASHNCFAYVINGDVNIEQFHNDGEPSGTAGEPLINLIKKNNLSNIVILVTRFFGGIKLGAGPLMRAYNSSANDLLKKCQFINLVAGFEVGINFKLEQIKLVDSILVKYGVISKKQFTENVNYIFETINEGLIMELKPLVEINYIINKFVSQV</sequence>
<feature type="domain" description="Impact N-terminal" evidence="2">
    <location>
        <begin position="16"/>
        <end position="119"/>
    </location>
</feature>
<dbReference type="Pfam" id="PF01205">
    <property type="entry name" value="Impact_N"/>
    <property type="match status" value="1"/>
</dbReference>
<organism evidence="3 4">
    <name type="scientific">Spiroplasma alleghenense</name>
    <dbReference type="NCBI Taxonomy" id="216931"/>
    <lineage>
        <taxon>Bacteria</taxon>
        <taxon>Bacillati</taxon>
        <taxon>Mycoplasmatota</taxon>
        <taxon>Mollicutes</taxon>
        <taxon>Entomoplasmatales</taxon>
        <taxon>Spiroplasmataceae</taxon>
        <taxon>Spiroplasma</taxon>
    </lineage>
</organism>
<dbReference type="GO" id="GO:0006446">
    <property type="term" value="P:regulation of translational initiation"/>
    <property type="evidence" value="ECO:0007669"/>
    <property type="project" value="TreeGrafter"/>
</dbReference>
<dbReference type="Gene3D" id="3.30.230.30">
    <property type="entry name" value="Impact, N-terminal domain"/>
    <property type="match status" value="1"/>
</dbReference>
<dbReference type="EMBL" id="CP031376">
    <property type="protein sequence ID" value="AXK50740.1"/>
    <property type="molecule type" value="Genomic_DNA"/>
</dbReference>
<keyword evidence="4" id="KW-1185">Reference proteome</keyword>
<dbReference type="GO" id="GO:0005737">
    <property type="term" value="C:cytoplasm"/>
    <property type="evidence" value="ECO:0007669"/>
    <property type="project" value="TreeGrafter"/>
</dbReference>
<dbReference type="SUPFAM" id="SSF54211">
    <property type="entry name" value="Ribosomal protein S5 domain 2-like"/>
    <property type="match status" value="1"/>
</dbReference>
<proteinExistence type="inferred from homology"/>
<evidence type="ECO:0000313" key="3">
    <source>
        <dbReference type="EMBL" id="AXK50740.1"/>
    </source>
</evidence>
<evidence type="ECO:0000256" key="1">
    <source>
        <dbReference type="ARBA" id="ARBA00007665"/>
    </source>
</evidence>
<dbReference type="PROSITE" id="PS00910">
    <property type="entry name" value="UPF0029"/>
    <property type="match status" value="1"/>
</dbReference>
<dbReference type="PANTHER" id="PTHR16301">
    <property type="entry name" value="IMPACT-RELATED"/>
    <property type="match status" value="1"/>
</dbReference>
<accession>A0A345Z2B1</accession>
<dbReference type="InterPro" id="IPR001498">
    <property type="entry name" value="Impact_N"/>
</dbReference>
<evidence type="ECO:0000313" key="4">
    <source>
        <dbReference type="Proteomes" id="UP000254792"/>
    </source>
</evidence>